<sequence length="112" mass="13291">MNVLGNFEMLTRVVSFLEVEFSNFKEESKARSRLFAFCNDYTNMIQLLSQFLRTEPCTDWHLHLSVTAAMTPHFFAFDRPNYSRWLPVYISNMNSLPQSQPIAHREFINRNH</sequence>
<evidence type="ECO:0000313" key="1">
    <source>
        <dbReference type="EMBL" id="KAJ8021285.1"/>
    </source>
</evidence>
<comment type="caution">
    <text evidence="1">The sequence shown here is derived from an EMBL/GenBank/DDBJ whole genome shotgun (WGS) entry which is preliminary data.</text>
</comment>
<keyword evidence="2" id="KW-1185">Reference proteome</keyword>
<protein>
    <submittedName>
        <fullName evidence="1">Uncharacterized protein</fullName>
    </submittedName>
</protein>
<dbReference type="AlphaFoldDB" id="A0A9Q0YH07"/>
<reference evidence="1" key="1">
    <citation type="submission" date="2021-10" db="EMBL/GenBank/DDBJ databases">
        <title>Tropical sea cucumber genome reveals ecological adaptation and Cuvierian tubules defense mechanism.</title>
        <authorList>
            <person name="Chen T."/>
        </authorList>
    </citation>
    <scope>NUCLEOTIDE SEQUENCE</scope>
    <source>
        <strain evidence="1">Nanhai2018</strain>
        <tissue evidence="1">Muscle</tissue>
    </source>
</reference>
<dbReference type="PANTHER" id="PTHR47018:SF3">
    <property type="entry name" value="MYCBP-ASSOCIATED PROTEIN"/>
    <property type="match status" value="1"/>
</dbReference>
<dbReference type="Proteomes" id="UP001152320">
    <property type="component" value="Chromosome 21"/>
</dbReference>
<accession>A0A9Q0YH07</accession>
<dbReference type="EMBL" id="JAIZAY010000021">
    <property type="protein sequence ID" value="KAJ8021285.1"/>
    <property type="molecule type" value="Genomic_DNA"/>
</dbReference>
<name>A0A9Q0YH07_HOLLE</name>
<evidence type="ECO:0000313" key="2">
    <source>
        <dbReference type="Proteomes" id="UP001152320"/>
    </source>
</evidence>
<dbReference type="PANTHER" id="PTHR47018">
    <property type="entry name" value="CXC DOMAIN-CONTAINING PROTEIN-RELATED"/>
    <property type="match status" value="1"/>
</dbReference>
<proteinExistence type="predicted"/>
<organism evidence="1 2">
    <name type="scientific">Holothuria leucospilota</name>
    <name type="common">Black long sea cucumber</name>
    <name type="synonym">Mertensiothuria leucospilota</name>
    <dbReference type="NCBI Taxonomy" id="206669"/>
    <lineage>
        <taxon>Eukaryota</taxon>
        <taxon>Metazoa</taxon>
        <taxon>Echinodermata</taxon>
        <taxon>Eleutherozoa</taxon>
        <taxon>Echinozoa</taxon>
        <taxon>Holothuroidea</taxon>
        <taxon>Aspidochirotacea</taxon>
        <taxon>Aspidochirotida</taxon>
        <taxon>Holothuriidae</taxon>
        <taxon>Holothuria</taxon>
    </lineage>
</organism>
<dbReference type="OrthoDB" id="6778718at2759"/>
<gene>
    <name evidence="1" type="ORF">HOLleu_38439</name>
</gene>